<dbReference type="GO" id="GO:0020037">
    <property type="term" value="F:heme binding"/>
    <property type="evidence" value="ECO:0007669"/>
    <property type="project" value="InterPro"/>
</dbReference>
<keyword evidence="6 8" id="KW-0503">Monooxygenase</keyword>
<dbReference type="OrthoDB" id="1470350at2759"/>
<evidence type="ECO:0000256" key="4">
    <source>
        <dbReference type="ARBA" id="ARBA00023002"/>
    </source>
</evidence>
<organism evidence="10 11">
    <name type="scientific">Cristinia sonorae</name>
    <dbReference type="NCBI Taxonomy" id="1940300"/>
    <lineage>
        <taxon>Eukaryota</taxon>
        <taxon>Fungi</taxon>
        <taxon>Dikarya</taxon>
        <taxon>Basidiomycota</taxon>
        <taxon>Agaricomycotina</taxon>
        <taxon>Agaricomycetes</taxon>
        <taxon>Agaricomycetidae</taxon>
        <taxon>Agaricales</taxon>
        <taxon>Pleurotineae</taxon>
        <taxon>Stephanosporaceae</taxon>
        <taxon>Cristinia</taxon>
    </lineage>
</organism>
<dbReference type="PRINTS" id="PR00385">
    <property type="entry name" value="P450"/>
</dbReference>
<dbReference type="GO" id="GO:0005506">
    <property type="term" value="F:iron ion binding"/>
    <property type="evidence" value="ECO:0007669"/>
    <property type="project" value="InterPro"/>
</dbReference>
<evidence type="ECO:0000256" key="7">
    <source>
        <dbReference type="PIRSR" id="PIRSR602401-1"/>
    </source>
</evidence>
<feature type="transmembrane region" description="Helical" evidence="9">
    <location>
        <begin position="33"/>
        <end position="53"/>
    </location>
</feature>
<dbReference type="InterPro" id="IPR001128">
    <property type="entry name" value="Cyt_P450"/>
</dbReference>
<proteinExistence type="inferred from homology"/>
<dbReference type="GO" id="GO:0004497">
    <property type="term" value="F:monooxygenase activity"/>
    <property type="evidence" value="ECO:0007669"/>
    <property type="project" value="UniProtKB-KW"/>
</dbReference>
<dbReference type="Gene3D" id="1.10.630.10">
    <property type="entry name" value="Cytochrome P450"/>
    <property type="match status" value="1"/>
</dbReference>
<dbReference type="InterPro" id="IPR050196">
    <property type="entry name" value="Cytochrome_P450_Monoox"/>
</dbReference>
<dbReference type="AlphaFoldDB" id="A0A8K0XNN5"/>
<keyword evidence="2 7" id="KW-0349">Heme</keyword>
<keyword evidence="9" id="KW-0812">Transmembrane</keyword>
<evidence type="ECO:0000256" key="3">
    <source>
        <dbReference type="ARBA" id="ARBA00022723"/>
    </source>
</evidence>
<evidence type="ECO:0000256" key="6">
    <source>
        <dbReference type="ARBA" id="ARBA00023033"/>
    </source>
</evidence>
<dbReference type="PROSITE" id="PS00086">
    <property type="entry name" value="CYTOCHROME_P450"/>
    <property type="match status" value="1"/>
</dbReference>
<protein>
    <submittedName>
        <fullName evidence="10">Cytochrome P450</fullName>
    </submittedName>
</protein>
<gene>
    <name evidence="10" type="ORF">BXZ70DRAFT_944230</name>
</gene>
<dbReference type="PANTHER" id="PTHR24291">
    <property type="entry name" value="CYTOCHROME P450 FAMILY 4"/>
    <property type="match status" value="1"/>
</dbReference>
<keyword evidence="5 7" id="KW-0408">Iron</keyword>
<dbReference type="PANTHER" id="PTHR24291:SF50">
    <property type="entry name" value="BIFUNCTIONAL ALBAFLAVENONE MONOOXYGENASE_TERPENE SYNTHASE"/>
    <property type="match status" value="1"/>
</dbReference>
<comment type="cofactor">
    <cofactor evidence="7">
        <name>heme</name>
        <dbReference type="ChEBI" id="CHEBI:30413"/>
    </cofactor>
</comment>
<evidence type="ECO:0000256" key="8">
    <source>
        <dbReference type="RuleBase" id="RU000461"/>
    </source>
</evidence>
<evidence type="ECO:0000256" key="2">
    <source>
        <dbReference type="ARBA" id="ARBA00022617"/>
    </source>
</evidence>
<evidence type="ECO:0000256" key="9">
    <source>
        <dbReference type="SAM" id="Phobius"/>
    </source>
</evidence>
<keyword evidence="9" id="KW-0472">Membrane</keyword>
<evidence type="ECO:0000313" key="10">
    <source>
        <dbReference type="EMBL" id="KAH8097088.1"/>
    </source>
</evidence>
<sequence length="530" mass="60546">MPSILGWAAIVVVLIQLKRLFKAYAAIKAMKGLPTRFILFGPITIIGAIVPFYSRWYPRLIGAWIERHTRYAEFNSEAIVFVPVLYGDVFVQLASPEVSKTILADINAWPKPDVAVTLNEMGENVLTSRGDQWRLHRRAVTPAFSNETHTNVWEVTRSLYYQMLDTEEWRSGDKLFFPSISKYTTRLALLVIAACGFNMQLQWNEDGSSDGLTSPIDRAVVTVSSTIVERLNFAWIFRLPIEGLRKIDRAWADLHFWLNREVRTTKEELHKVMKLSGGDNKAQYENNVFGRLIAASMENGKDFDDSDVVGNLFIFFFAGHETTAWTLVNTLAMLALYQDEQERLYNHIRSVVGDRDPTPTDYPDLAPVLWCFYEALRLYPTAHIMLRTPSEDTVLSDPHLVASKENVLIPKGVIVIVDLIGTSRNPRHFPDGDAFNPLRWSNSSETSTNLFDQFLGFSTGPRVCVGKRFATFEAVCWLTLIMRDWKVDVKLNEGETREQWRERVMKPVMLATMRMDGDVPLTFTRRTSKA</sequence>
<evidence type="ECO:0000256" key="1">
    <source>
        <dbReference type="ARBA" id="ARBA00010617"/>
    </source>
</evidence>
<reference evidence="10" key="1">
    <citation type="journal article" date="2021" name="New Phytol.">
        <title>Evolutionary innovations through gain and loss of genes in the ectomycorrhizal Boletales.</title>
        <authorList>
            <person name="Wu G."/>
            <person name="Miyauchi S."/>
            <person name="Morin E."/>
            <person name="Kuo A."/>
            <person name="Drula E."/>
            <person name="Varga T."/>
            <person name="Kohler A."/>
            <person name="Feng B."/>
            <person name="Cao Y."/>
            <person name="Lipzen A."/>
            <person name="Daum C."/>
            <person name="Hundley H."/>
            <person name="Pangilinan J."/>
            <person name="Johnson J."/>
            <person name="Barry K."/>
            <person name="LaButti K."/>
            <person name="Ng V."/>
            <person name="Ahrendt S."/>
            <person name="Min B."/>
            <person name="Choi I.G."/>
            <person name="Park H."/>
            <person name="Plett J.M."/>
            <person name="Magnuson J."/>
            <person name="Spatafora J.W."/>
            <person name="Nagy L.G."/>
            <person name="Henrissat B."/>
            <person name="Grigoriev I.V."/>
            <person name="Yang Z.L."/>
            <person name="Xu J."/>
            <person name="Martin F.M."/>
        </authorList>
    </citation>
    <scope>NUCLEOTIDE SEQUENCE</scope>
    <source>
        <strain evidence="10">KKN 215</strain>
    </source>
</reference>
<dbReference type="SUPFAM" id="SSF48264">
    <property type="entry name" value="Cytochrome P450"/>
    <property type="match status" value="1"/>
</dbReference>
<dbReference type="Proteomes" id="UP000813824">
    <property type="component" value="Unassembled WGS sequence"/>
</dbReference>
<keyword evidence="9" id="KW-1133">Transmembrane helix</keyword>
<comment type="similarity">
    <text evidence="1 8">Belongs to the cytochrome P450 family.</text>
</comment>
<dbReference type="InterPro" id="IPR017972">
    <property type="entry name" value="Cyt_P450_CS"/>
</dbReference>
<keyword evidence="11" id="KW-1185">Reference proteome</keyword>
<keyword evidence="4 8" id="KW-0560">Oxidoreductase</keyword>
<dbReference type="InterPro" id="IPR002401">
    <property type="entry name" value="Cyt_P450_E_grp-I"/>
</dbReference>
<dbReference type="EMBL" id="JAEVFJ010000021">
    <property type="protein sequence ID" value="KAH8097088.1"/>
    <property type="molecule type" value="Genomic_DNA"/>
</dbReference>
<dbReference type="InterPro" id="IPR036396">
    <property type="entry name" value="Cyt_P450_sf"/>
</dbReference>
<evidence type="ECO:0000256" key="5">
    <source>
        <dbReference type="ARBA" id="ARBA00023004"/>
    </source>
</evidence>
<name>A0A8K0XNN5_9AGAR</name>
<dbReference type="PRINTS" id="PR00463">
    <property type="entry name" value="EP450I"/>
</dbReference>
<feature type="binding site" description="axial binding residue" evidence="7">
    <location>
        <position position="464"/>
    </location>
    <ligand>
        <name>heme</name>
        <dbReference type="ChEBI" id="CHEBI:30413"/>
    </ligand>
    <ligandPart>
        <name>Fe</name>
        <dbReference type="ChEBI" id="CHEBI:18248"/>
    </ligandPart>
</feature>
<comment type="caution">
    <text evidence="10">The sequence shown here is derived from an EMBL/GenBank/DDBJ whole genome shotgun (WGS) entry which is preliminary data.</text>
</comment>
<evidence type="ECO:0000313" key="11">
    <source>
        <dbReference type="Proteomes" id="UP000813824"/>
    </source>
</evidence>
<keyword evidence="3 7" id="KW-0479">Metal-binding</keyword>
<dbReference type="Pfam" id="PF00067">
    <property type="entry name" value="p450"/>
    <property type="match status" value="1"/>
</dbReference>
<accession>A0A8K0XNN5</accession>
<dbReference type="GO" id="GO:0016705">
    <property type="term" value="F:oxidoreductase activity, acting on paired donors, with incorporation or reduction of molecular oxygen"/>
    <property type="evidence" value="ECO:0007669"/>
    <property type="project" value="InterPro"/>
</dbReference>